<feature type="region of interest" description="Disordered" evidence="5">
    <location>
        <begin position="1"/>
        <end position="34"/>
    </location>
</feature>
<feature type="domain" description="Dehydrogenase E1 component" evidence="6">
    <location>
        <begin position="92"/>
        <end position="388"/>
    </location>
</feature>
<dbReference type="SUPFAM" id="SSF52518">
    <property type="entry name" value="Thiamin diphosphate-binding fold (THDP-binding)"/>
    <property type="match status" value="1"/>
</dbReference>
<evidence type="ECO:0000256" key="4">
    <source>
        <dbReference type="RuleBase" id="RU365014"/>
    </source>
</evidence>
<comment type="caution">
    <text evidence="8">The sequence shown here is derived from an EMBL/GenBank/DDBJ whole genome shotgun (WGS) entry which is preliminary data.</text>
</comment>
<dbReference type="EC" id="1.2.4.4" evidence="4"/>
<comment type="catalytic activity">
    <reaction evidence="4">
        <text>N(6)-[(R)-lipoyl]-L-lysyl-[protein] + 3-methyl-2-oxobutanoate + H(+) = N(6)-[(R)-S(8)-2-methylpropanoyldihydrolipoyl]-L-lysyl-[protein] + CO2</text>
        <dbReference type="Rhea" id="RHEA:13457"/>
        <dbReference type="Rhea" id="RHEA-COMP:10474"/>
        <dbReference type="Rhea" id="RHEA-COMP:10497"/>
        <dbReference type="ChEBI" id="CHEBI:11851"/>
        <dbReference type="ChEBI" id="CHEBI:15378"/>
        <dbReference type="ChEBI" id="CHEBI:16526"/>
        <dbReference type="ChEBI" id="CHEBI:83099"/>
        <dbReference type="ChEBI" id="CHEBI:83142"/>
        <dbReference type="EC" id="1.2.4.4"/>
    </reaction>
</comment>
<dbReference type="EMBL" id="JBEPIJ010000003">
    <property type="protein sequence ID" value="MES0873238.1"/>
    <property type="molecule type" value="Genomic_DNA"/>
</dbReference>
<evidence type="ECO:0000313" key="9">
    <source>
        <dbReference type="Proteomes" id="UP001465331"/>
    </source>
</evidence>
<dbReference type="InterPro" id="IPR029061">
    <property type="entry name" value="THDP-binding"/>
</dbReference>
<evidence type="ECO:0000256" key="3">
    <source>
        <dbReference type="ARBA" id="ARBA00023052"/>
    </source>
</evidence>
<evidence type="ECO:0000259" key="7">
    <source>
        <dbReference type="Pfam" id="PF12573"/>
    </source>
</evidence>
<feature type="domain" description="2-oxoisovalerate dehydrogenase E1 alpha subunit N-terminal" evidence="7">
    <location>
        <begin position="16"/>
        <end position="53"/>
    </location>
</feature>
<protein>
    <recommendedName>
        <fullName evidence="4">2-oxoisovalerate dehydrogenase subunit alpha</fullName>
        <ecNumber evidence="4">1.2.4.4</ecNumber>
    </recommendedName>
    <alternativeName>
        <fullName evidence="4">Branched-chain alpha-keto acid dehydrogenase E1 component alpha chain</fullName>
    </alternativeName>
</protein>
<dbReference type="Gene3D" id="3.40.50.970">
    <property type="match status" value="1"/>
</dbReference>
<keyword evidence="2 4" id="KW-0560">Oxidoreductase</keyword>
<sequence length="419" mass="46893">MADNKPKRARPQVSQALRLHVPEPAARPGDDPDFSYVRVPKAGALERPAIDTAEPALRPYAESLVRVLDEEHRAVGDWNPRLDADTLRRGLRHMLLTRIFDDRMLRVQRQGKTSFYIKSTGEEAVAVAQAYALHPDDMLFPSYRQQGLLIARGHSLVDMMCQVYNNTRDRLKGRQLPIMYSVREKNFFSISGNLGTQFPQAVGWAMASAMKGDTRIAASWVGEGTTAEADFHYALTFAAVYQAPVILNVVNNQYAISSFQGFAGGEHATFAQRAIGYGLPGIRVDGNDFLAVYAVTQWAAERARANHGATLIELFTYRAAAHSTSDDPSAYRPENEFARWPLGDPIERLKQHLIAIGEWSEAQHEQLAKDLDDEVRADLKEAESYGTLSTPPASPKTMFEDVFKEMPAHLIRQRQEMGY</sequence>
<evidence type="ECO:0000256" key="2">
    <source>
        <dbReference type="ARBA" id="ARBA00023002"/>
    </source>
</evidence>
<comment type="cofactor">
    <cofactor evidence="1 4">
        <name>thiamine diphosphate</name>
        <dbReference type="ChEBI" id="CHEBI:58937"/>
    </cofactor>
</comment>
<evidence type="ECO:0000256" key="1">
    <source>
        <dbReference type="ARBA" id="ARBA00001964"/>
    </source>
</evidence>
<dbReference type="PANTHER" id="PTHR43380:SF1">
    <property type="entry name" value="2-OXOISOVALERATE DEHYDROGENASE SUBUNIT ALPHA, MITOCHONDRIAL"/>
    <property type="match status" value="1"/>
</dbReference>
<dbReference type="Proteomes" id="UP001465331">
    <property type="component" value="Unassembled WGS sequence"/>
</dbReference>
<gene>
    <name evidence="8" type="ORF">ABSH63_04310</name>
</gene>
<evidence type="ECO:0000256" key="5">
    <source>
        <dbReference type="SAM" id="MobiDB-lite"/>
    </source>
</evidence>
<evidence type="ECO:0000313" key="8">
    <source>
        <dbReference type="EMBL" id="MES0873238.1"/>
    </source>
</evidence>
<dbReference type="CDD" id="cd02000">
    <property type="entry name" value="TPP_E1_PDC_ADC_BCADC"/>
    <property type="match status" value="1"/>
</dbReference>
<accession>A0ABV2A7K5</accession>
<dbReference type="InterPro" id="IPR022593">
    <property type="entry name" value="Oxoisoval_DH_suAlpha_N_dom"/>
</dbReference>
<dbReference type="RefSeq" id="WP_352887757.1">
    <property type="nucleotide sequence ID" value="NZ_JBEPIJ010000003.1"/>
</dbReference>
<organism evidence="8 9">
    <name type="scientific">Sinimarinibacterium thermocellulolyticum</name>
    <dbReference type="NCBI Taxonomy" id="3170016"/>
    <lineage>
        <taxon>Bacteria</taxon>
        <taxon>Pseudomonadati</taxon>
        <taxon>Pseudomonadota</taxon>
        <taxon>Gammaproteobacteria</taxon>
        <taxon>Nevskiales</taxon>
        <taxon>Nevskiaceae</taxon>
        <taxon>Sinimarinibacterium</taxon>
    </lineage>
</organism>
<proteinExistence type="inferred from homology"/>
<dbReference type="PANTHER" id="PTHR43380">
    <property type="entry name" value="2-OXOISOVALERATE DEHYDROGENASE SUBUNIT ALPHA, MITOCHONDRIAL"/>
    <property type="match status" value="1"/>
</dbReference>
<comment type="function">
    <text evidence="4">The branched-chain alpha-keto dehydrogenase complex catalyzes the overall conversion of alpha-keto acids to acyl-CoA and CO(2). It contains multiple copies of three enzymatic components: branched-chain alpha-keto acid decarboxylase (E1), lipoamide acyltransferase (E2) and lipoamide dehydrogenase (E3).</text>
</comment>
<comment type="similarity">
    <text evidence="4">Belongs to the BCKDHA family.</text>
</comment>
<evidence type="ECO:0000259" key="6">
    <source>
        <dbReference type="Pfam" id="PF00676"/>
    </source>
</evidence>
<name>A0ABV2A7K5_9GAMM</name>
<keyword evidence="9" id="KW-1185">Reference proteome</keyword>
<dbReference type="InterPro" id="IPR050771">
    <property type="entry name" value="Alpha-ketoacid_DH_E1_comp"/>
</dbReference>
<dbReference type="InterPro" id="IPR001017">
    <property type="entry name" value="DH_E1"/>
</dbReference>
<dbReference type="Pfam" id="PF00676">
    <property type="entry name" value="E1_dh"/>
    <property type="match status" value="1"/>
</dbReference>
<keyword evidence="3 4" id="KW-0786">Thiamine pyrophosphate</keyword>
<dbReference type="Pfam" id="PF12573">
    <property type="entry name" value="OxoDH_E1alpha_N"/>
    <property type="match status" value="1"/>
</dbReference>
<reference evidence="8 9" key="1">
    <citation type="submission" date="2024-06" db="EMBL/GenBank/DDBJ databases">
        <authorList>
            <person name="Li Z."/>
            <person name="Jiang Y."/>
        </authorList>
    </citation>
    <scope>NUCLEOTIDE SEQUENCE [LARGE SCALE GENOMIC DNA]</scope>
    <source>
        <strain evidence="8 9">HSW-8</strain>
    </source>
</reference>